<dbReference type="Pfam" id="PF10144">
    <property type="entry name" value="SMP_2"/>
    <property type="match status" value="1"/>
</dbReference>
<protein>
    <recommendedName>
        <fullName evidence="11">Virulence factor, hemolysin regulator</fullName>
    </recommendedName>
</protein>
<feature type="compositionally biased region" description="Basic and acidic residues" evidence="7">
    <location>
        <begin position="213"/>
        <end position="235"/>
    </location>
</feature>
<comment type="subcellular location">
    <subcellularLocation>
        <location evidence="1">Cell membrane</location>
    </subcellularLocation>
</comment>
<name>A0ABT0LAG0_9GAMM</name>
<keyword evidence="5 8" id="KW-1133">Transmembrane helix</keyword>
<dbReference type="InterPro" id="IPR019305">
    <property type="entry name" value="Uncharacterised_Smp"/>
</dbReference>
<gene>
    <name evidence="9" type="ORF">L2764_09435</name>
</gene>
<evidence type="ECO:0000256" key="2">
    <source>
        <dbReference type="ARBA" id="ARBA00005362"/>
    </source>
</evidence>
<reference evidence="9 10" key="1">
    <citation type="submission" date="2022-01" db="EMBL/GenBank/DDBJ databases">
        <title>Whole genome-based taxonomy of the Shewanellaceae.</title>
        <authorList>
            <person name="Martin-Rodriguez A.J."/>
        </authorList>
    </citation>
    <scope>NUCLEOTIDE SEQUENCE [LARGE SCALE GENOMIC DNA]</scope>
    <source>
        <strain evidence="9 10">DSM 17177</strain>
    </source>
</reference>
<evidence type="ECO:0000256" key="1">
    <source>
        <dbReference type="ARBA" id="ARBA00004236"/>
    </source>
</evidence>
<evidence type="ECO:0000313" key="10">
    <source>
        <dbReference type="Proteomes" id="UP001203423"/>
    </source>
</evidence>
<dbReference type="RefSeq" id="WP_248939973.1">
    <property type="nucleotide sequence ID" value="NZ_JAKIKS010000029.1"/>
</dbReference>
<feature type="transmembrane region" description="Helical" evidence="8">
    <location>
        <begin position="169"/>
        <end position="186"/>
    </location>
</feature>
<proteinExistence type="inferred from homology"/>
<keyword evidence="4 8" id="KW-0812">Transmembrane</keyword>
<comment type="caution">
    <text evidence="9">The sequence shown here is derived from an EMBL/GenBank/DDBJ whole genome shotgun (WGS) entry which is preliminary data.</text>
</comment>
<dbReference type="EMBL" id="JAKIKS010000029">
    <property type="protein sequence ID" value="MCL1124696.1"/>
    <property type="molecule type" value="Genomic_DNA"/>
</dbReference>
<feature type="region of interest" description="Disordered" evidence="7">
    <location>
        <begin position="207"/>
        <end position="235"/>
    </location>
</feature>
<evidence type="ECO:0000256" key="5">
    <source>
        <dbReference type="ARBA" id="ARBA00022989"/>
    </source>
</evidence>
<keyword evidence="3" id="KW-1003">Cell membrane</keyword>
<evidence type="ECO:0000256" key="4">
    <source>
        <dbReference type="ARBA" id="ARBA00022692"/>
    </source>
</evidence>
<evidence type="ECO:0000256" key="6">
    <source>
        <dbReference type="ARBA" id="ARBA00023136"/>
    </source>
</evidence>
<evidence type="ECO:0000256" key="3">
    <source>
        <dbReference type="ARBA" id="ARBA00022475"/>
    </source>
</evidence>
<keyword evidence="6 8" id="KW-0472">Membrane</keyword>
<evidence type="ECO:0000256" key="7">
    <source>
        <dbReference type="SAM" id="MobiDB-lite"/>
    </source>
</evidence>
<evidence type="ECO:0000256" key="8">
    <source>
        <dbReference type="SAM" id="Phobius"/>
    </source>
</evidence>
<keyword evidence="10" id="KW-1185">Reference proteome</keyword>
<accession>A0ABT0LAG0</accession>
<comment type="similarity">
    <text evidence="2">Belongs to the Smp family.</text>
</comment>
<sequence length="235" mass="26772">MFFLKGLKKSHRISRLIQIIIAVLLMIGLFQLWETSLLQGQQLLKSQTKNMARLFIQQTAYAAAPALKLKDQQQLSWLANGLIQDPKVMSASIFNHEGVRLAFAQKVTDKPFEPNSETLTRLLNTYPPFVEPVLQDGENLGYIELRLTPNSFLNDIKAAHELNMQQQQIMLLIAGIIGMLLSRSLSYKRVYVDRRKARIKLIKRLRKQTNANKGEKGEKGEKGSDSNEHITQDKS</sequence>
<evidence type="ECO:0008006" key="11">
    <source>
        <dbReference type="Google" id="ProtNLM"/>
    </source>
</evidence>
<feature type="transmembrane region" description="Helical" evidence="8">
    <location>
        <begin position="12"/>
        <end position="33"/>
    </location>
</feature>
<evidence type="ECO:0000313" key="9">
    <source>
        <dbReference type="EMBL" id="MCL1124696.1"/>
    </source>
</evidence>
<organism evidence="9 10">
    <name type="scientific">Shewanella surugensis</name>
    <dbReference type="NCBI Taxonomy" id="212020"/>
    <lineage>
        <taxon>Bacteria</taxon>
        <taxon>Pseudomonadati</taxon>
        <taxon>Pseudomonadota</taxon>
        <taxon>Gammaproteobacteria</taxon>
        <taxon>Alteromonadales</taxon>
        <taxon>Shewanellaceae</taxon>
        <taxon>Shewanella</taxon>
    </lineage>
</organism>
<dbReference type="Proteomes" id="UP001203423">
    <property type="component" value="Unassembled WGS sequence"/>
</dbReference>